<feature type="transmembrane region" description="Helical" evidence="7">
    <location>
        <begin position="248"/>
        <end position="268"/>
    </location>
</feature>
<dbReference type="RefSeq" id="WP_115327291.1">
    <property type="nucleotide sequence ID" value="NZ_JACKST010000002.1"/>
</dbReference>
<accession>A0A378SLJ0</accession>
<comment type="subcellular location">
    <subcellularLocation>
        <location evidence="1">Cell membrane</location>
        <topology evidence="1">Multi-pass membrane protein</topology>
    </subcellularLocation>
</comment>
<dbReference type="PANTHER" id="PTHR30213">
    <property type="entry name" value="INNER MEMBRANE PROTEIN YHJD"/>
    <property type="match status" value="1"/>
</dbReference>
<dbReference type="Pfam" id="PF03631">
    <property type="entry name" value="Virul_fac_BrkB"/>
    <property type="match status" value="1"/>
</dbReference>
<evidence type="ECO:0000256" key="6">
    <source>
        <dbReference type="SAM" id="MobiDB-lite"/>
    </source>
</evidence>
<evidence type="ECO:0000256" key="7">
    <source>
        <dbReference type="SAM" id="Phobius"/>
    </source>
</evidence>
<evidence type="ECO:0000313" key="8">
    <source>
        <dbReference type="EMBL" id="STZ43225.1"/>
    </source>
</evidence>
<sequence length="401" mass="42746">MGALRPAAVAGAFAAGLATGVLTRSQRNTHAGPDELPESAASAAPEPAEAEKVDAPPADDPAKPESPTDLTRPSWLFVLRKTAREFTHDQCTDLAAALTYYAVLSLFPALVVVMSLLGVIGQSERTADAVLGIVDDVSPGAAVDVLREPIQQLVNAPSAGLTLVLGIVGALWSASGFVGAFGRAMNRIYEVEEGRPGWKLRLQQLFLTLVGLIVAATAALLLAVSGPVAEAVGGYLGVGATGLTVWNIARWPLLLVLVVFGVAMLYYVSPNVRQPKFRWISVGAAIAIVTWVCASLGFGFYVANFGNYNKTFGTLAGVIVFLLWLWLTNLALLFGAEVDAELERGRQLQAGIRAEDTLKLPLRDTSLIEKNKAKEHETRLRGRVLRRSRGRHDGFGDDPQG</sequence>
<evidence type="ECO:0000256" key="1">
    <source>
        <dbReference type="ARBA" id="ARBA00004651"/>
    </source>
</evidence>
<proteinExistence type="predicted"/>
<keyword evidence="3 7" id="KW-0812">Transmembrane</keyword>
<evidence type="ECO:0000256" key="4">
    <source>
        <dbReference type="ARBA" id="ARBA00022989"/>
    </source>
</evidence>
<keyword evidence="4 7" id="KW-1133">Transmembrane helix</keyword>
<name>A0A378SLJ0_9MYCO</name>
<dbReference type="GO" id="GO:0005886">
    <property type="term" value="C:plasma membrane"/>
    <property type="evidence" value="ECO:0007669"/>
    <property type="project" value="UniProtKB-SubCell"/>
</dbReference>
<dbReference type="Proteomes" id="UP000254291">
    <property type="component" value="Unassembled WGS sequence"/>
</dbReference>
<gene>
    <name evidence="8" type="primary">yihY_1</name>
    <name evidence="8" type="ORF">NCTC10742_02447</name>
</gene>
<evidence type="ECO:0000256" key="3">
    <source>
        <dbReference type="ARBA" id="ARBA00022692"/>
    </source>
</evidence>
<evidence type="ECO:0000256" key="5">
    <source>
        <dbReference type="ARBA" id="ARBA00023136"/>
    </source>
</evidence>
<feature type="transmembrane region" description="Helical" evidence="7">
    <location>
        <begin position="98"/>
        <end position="120"/>
    </location>
</feature>
<evidence type="ECO:0000313" key="9">
    <source>
        <dbReference type="Proteomes" id="UP000254291"/>
    </source>
</evidence>
<dbReference type="NCBIfam" id="TIGR00765">
    <property type="entry name" value="yihY_not_rbn"/>
    <property type="match status" value="1"/>
</dbReference>
<dbReference type="EMBL" id="UGQM01000001">
    <property type="protein sequence ID" value="STZ43225.1"/>
    <property type="molecule type" value="Genomic_DNA"/>
</dbReference>
<reference evidence="8 9" key="1">
    <citation type="submission" date="2018-06" db="EMBL/GenBank/DDBJ databases">
        <authorList>
            <consortium name="Pathogen Informatics"/>
            <person name="Doyle S."/>
        </authorList>
    </citation>
    <scope>NUCLEOTIDE SEQUENCE [LARGE SCALE GENOMIC DNA]</scope>
    <source>
        <strain evidence="8 9">NCTC10742</strain>
    </source>
</reference>
<feature type="region of interest" description="Disordered" evidence="6">
    <location>
        <begin position="24"/>
        <end position="69"/>
    </location>
</feature>
<keyword evidence="2" id="KW-1003">Cell membrane</keyword>
<dbReference type="InterPro" id="IPR017039">
    <property type="entry name" value="Virul_fac_BrkB"/>
</dbReference>
<feature type="transmembrane region" description="Helical" evidence="7">
    <location>
        <begin position="315"/>
        <end position="336"/>
    </location>
</feature>
<protein>
    <submittedName>
        <fullName evidence="8">Putative ribonuclease BN</fullName>
    </submittedName>
</protein>
<evidence type="ECO:0000256" key="2">
    <source>
        <dbReference type="ARBA" id="ARBA00022475"/>
    </source>
</evidence>
<keyword evidence="5 7" id="KW-0472">Membrane</keyword>
<feature type="transmembrane region" description="Helical" evidence="7">
    <location>
        <begin position="280"/>
        <end position="303"/>
    </location>
</feature>
<feature type="compositionally biased region" description="Low complexity" evidence="6">
    <location>
        <begin position="38"/>
        <end position="47"/>
    </location>
</feature>
<dbReference type="PANTHER" id="PTHR30213:SF0">
    <property type="entry name" value="UPF0761 MEMBRANE PROTEIN YIHY"/>
    <property type="match status" value="1"/>
</dbReference>
<feature type="transmembrane region" description="Helical" evidence="7">
    <location>
        <begin position="205"/>
        <end position="228"/>
    </location>
</feature>
<organism evidence="8 9">
    <name type="scientific">Mycolicibacterium gilvum</name>
    <dbReference type="NCBI Taxonomy" id="1804"/>
    <lineage>
        <taxon>Bacteria</taxon>
        <taxon>Bacillati</taxon>
        <taxon>Actinomycetota</taxon>
        <taxon>Actinomycetes</taxon>
        <taxon>Mycobacteriales</taxon>
        <taxon>Mycobacteriaceae</taxon>
        <taxon>Mycolicibacterium</taxon>
    </lineage>
</organism>
<dbReference type="AlphaFoldDB" id="A0A378SLJ0"/>